<keyword evidence="3" id="KW-1185">Reference proteome</keyword>
<proteinExistence type="predicted"/>
<dbReference type="KEGG" id="pbal:CPBP_00138"/>
<dbReference type="EMBL" id="CP054719">
    <property type="protein sequence ID" value="QOL19386.1"/>
    <property type="molecule type" value="Genomic_DNA"/>
</dbReference>
<dbReference type="Proteomes" id="UP000594001">
    <property type="component" value="Chromosome"/>
</dbReference>
<dbReference type="AlphaFoldDB" id="A0A7L9RS78"/>
<name>A0A7L9RS78_9PROT</name>
<reference evidence="2 3" key="1">
    <citation type="submission" date="2020-06" db="EMBL/GenBank/DDBJ databases">
        <title>The endosymbiont of the kinetoplastid Bodo saltans is a Paracaedibacter-like alpha-proteobacterium possessing a putative toxin-antitoxin system.</title>
        <authorList>
            <person name="Midha S."/>
            <person name="Rigden D.J."/>
            <person name="Siozios S."/>
            <person name="Hurst G.D.D."/>
            <person name="Jackson A.P."/>
        </authorList>
    </citation>
    <scope>NUCLEOTIDE SEQUENCE [LARGE SCALE GENOMIC DNA]</scope>
    <source>
        <strain evidence="2">Lake Konstanz</strain>
    </source>
</reference>
<accession>A0A7L9RS78</accession>
<gene>
    <name evidence="2" type="ORF">CPBP_00138</name>
</gene>
<sequence length="677" mass="72757">MNLKSYLCATACSVVFLTGCSDKGESPQISTDEGTTPPTIGNDTPSSIDDLLAQDGHTPSSSDRDPSTPINAKLFIYNNLLPDQSTAVDLTDTTNFMTLESYLHWAENQKVLKVPGSAPHSVKITQNILTIPDATATIPVIMDVWGDSPQKKEKLQLKRAATFSVIDLKDSDLTLLPNSTLTTMALRLENSNFSISSQAKLTTHALYVGANASIQNGENIVYTPNNLEQFGITMDQLKAQRSSRFPWATEGEFMIAGKIDHLTVTPGLKLYTQGSSANIGILNHQGGTIDLTSSAPFQTTSYTVNAGNNSIRVLWNTASKTPLMSSNYVQMNNDVSVVLSALDSTIETGDHIVLIETKNGTLNRFKKGIQTFAATFDLATKTDEATKALQLTLTLTGKGLSAQGLSHTETAIAHQLLQHDAMAGNLRTALLNKDGVKAALREITAGQHLTPIQTSPLSFDGLRYLDPKHANTGVIQTVNQTGTMTETTYGMNVTPQTQVGVSLTHPSFMGNSASNVWAFHGQSQHLGIDGFISADGKLHGAAAGLYHGNAEDGYAAVTLSTMHHKRSGLGDSILGRIDAAELNETHVFANATLKKRIANTDISAQIFSSVYAKRDAHVLKINNENIDVPLQALPLTYGVQMQASFNVNVGTLTAGYGISRDLTGYVQSLNLMFDIQL</sequence>
<organism evidence="2 3">
    <name type="scientific">Candidatus Bodocaedibacter vickermanii</name>
    <dbReference type="NCBI Taxonomy" id="2741701"/>
    <lineage>
        <taxon>Bacteria</taxon>
        <taxon>Pseudomonadati</taxon>
        <taxon>Pseudomonadota</taxon>
        <taxon>Alphaproteobacteria</taxon>
        <taxon>Holosporales</taxon>
        <taxon>Candidatus Paracaedibacteraceae</taxon>
        <taxon>Candidatus Bodocaedibacter</taxon>
    </lineage>
</organism>
<feature type="compositionally biased region" description="Polar residues" evidence="1">
    <location>
        <begin position="27"/>
        <end position="47"/>
    </location>
</feature>
<evidence type="ECO:0000256" key="1">
    <source>
        <dbReference type="SAM" id="MobiDB-lite"/>
    </source>
</evidence>
<evidence type="ECO:0000313" key="2">
    <source>
        <dbReference type="EMBL" id="QOL19386.1"/>
    </source>
</evidence>
<protein>
    <submittedName>
        <fullName evidence="2">Uncharacterized protein</fullName>
    </submittedName>
</protein>
<evidence type="ECO:0000313" key="3">
    <source>
        <dbReference type="Proteomes" id="UP000594001"/>
    </source>
</evidence>
<dbReference type="RefSeq" id="WP_350332139.1">
    <property type="nucleotide sequence ID" value="NZ_CP054719.1"/>
</dbReference>
<feature type="region of interest" description="Disordered" evidence="1">
    <location>
        <begin position="23"/>
        <end position="69"/>
    </location>
</feature>
<dbReference type="PROSITE" id="PS51257">
    <property type="entry name" value="PROKAR_LIPOPROTEIN"/>
    <property type="match status" value="1"/>
</dbReference>